<protein>
    <submittedName>
        <fullName evidence="1">Uncharacterized protein</fullName>
    </submittedName>
</protein>
<reference evidence="1 2" key="1">
    <citation type="submission" date="2018-03" db="EMBL/GenBank/DDBJ databases">
        <title>Genomic Encyclopedia of Archaeal and Bacterial Type Strains, Phase II (KMG-II): from individual species to whole genera.</title>
        <authorList>
            <person name="Goeker M."/>
        </authorList>
    </citation>
    <scope>NUCLEOTIDE SEQUENCE [LARGE SCALE GENOMIC DNA]</scope>
    <source>
        <strain evidence="1 2">DSM 44946</strain>
    </source>
</reference>
<evidence type="ECO:0000313" key="2">
    <source>
        <dbReference type="Proteomes" id="UP000237797"/>
    </source>
</evidence>
<dbReference type="AlphaFoldDB" id="A0A2T0LC24"/>
<sequence length="78" mass="8939">MSVSMKKFEFTDKTFVLLDEGLENDILHETCLVEGDETNGYKVLRKTYQDTGITAATKEEACRKAYNLLVEEWANQQS</sequence>
<dbReference type="EMBL" id="PVNE01000024">
    <property type="protein sequence ID" value="PRX39528.1"/>
    <property type="molecule type" value="Genomic_DNA"/>
</dbReference>
<accession>A0A2T0LC24</accession>
<gene>
    <name evidence="1" type="ORF">CLV97_12466</name>
</gene>
<dbReference type="RefSeq" id="WP_106346076.1">
    <property type="nucleotide sequence ID" value="NZ_PVNE01000024.1"/>
</dbReference>
<name>A0A2T0LC24_9BACL</name>
<keyword evidence="2" id="KW-1185">Reference proteome</keyword>
<proteinExistence type="predicted"/>
<organism evidence="1 2">
    <name type="scientific">Planifilum fimeticola</name>
    <dbReference type="NCBI Taxonomy" id="201975"/>
    <lineage>
        <taxon>Bacteria</taxon>
        <taxon>Bacillati</taxon>
        <taxon>Bacillota</taxon>
        <taxon>Bacilli</taxon>
        <taxon>Bacillales</taxon>
        <taxon>Thermoactinomycetaceae</taxon>
        <taxon>Planifilum</taxon>
    </lineage>
</organism>
<dbReference type="Proteomes" id="UP000237797">
    <property type="component" value="Unassembled WGS sequence"/>
</dbReference>
<evidence type="ECO:0000313" key="1">
    <source>
        <dbReference type="EMBL" id="PRX39528.1"/>
    </source>
</evidence>
<comment type="caution">
    <text evidence="1">The sequence shown here is derived from an EMBL/GenBank/DDBJ whole genome shotgun (WGS) entry which is preliminary data.</text>
</comment>